<accession>A0ABV0YDD1</accession>
<proteinExistence type="predicted"/>
<dbReference type="EMBL" id="JAHRIP010029456">
    <property type="protein sequence ID" value="MEQ2291824.1"/>
    <property type="molecule type" value="Genomic_DNA"/>
</dbReference>
<evidence type="ECO:0000313" key="1">
    <source>
        <dbReference type="EMBL" id="MEQ2291824.1"/>
    </source>
</evidence>
<organism evidence="1 2">
    <name type="scientific">Ameca splendens</name>
    <dbReference type="NCBI Taxonomy" id="208324"/>
    <lineage>
        <taxon>Eukaryota</taxon>
        <taxon>Metazoa</taxon>
        <taxon>Chordata</taxon>
        <taxon>Craniata</taxon>
        <taxon>Vertebrata</taxon>
        <taxon>Euteleostomi</taxon>
        <taxon>Actinopterygii</taxon>
        <taxon>Neopterygii</taxon>
        <taxon>Teleostei</taxon>
        <taxon>Neoteleostei</taxon>
        <taxon>Acanthomorphata</taxon>
        <taxon>Ovalentaria</taxon>
        <taxon>Atherinomorphae</taxon>
        <taxon>Cyprinodontiformes</taxon>
        <taxon>Goodeidae</taxon>
        <taxon>Ameca</taxon>
    </lineage>
</organism>
<sequence length="125" mass="13761">MSLSVPFYMFFSLSTPLPPSNILLTHNCGSPPPIAGNNPHLRPPRHTVCSPTMHLSSKTFPDTFGLLHVALPLPPSKSRVSHSCSQWHFIVQFHLLCLFSNSPNSPLHLSLVSYDPSGQNICVSF</sequence>
<gene>
    <name evidence="1" type="ORF">AMECASPLE_016856</name>
</gene>
<protein>
    <submittedName>
        <fullName evidence="1">Uncharacterized protein</fullName>
    </submittedName>
</protein>
<evidence type="ECO:0000313" key="2">
    <source>
        <dbReference type="Proteomes" id="UP001469553"/>
    </source>
</evidence>
<reference evidence="1 2" key="1">
    <citation type="submission" date="2021-06" db="EMBL/GenBank/DDBJ databases">
        <authorList>
            <person name="Palmer J.M."/>
        </authorList>
    </citation>
    <scope>NUCLEOTIDE SEQUENCE [LARGE SCALE GENOMIC DNA]</scope>
    <source>
        <strain evidence="1 2">AS_MEX2019</strain>
        <tissue evidence="1">Muscle</tissue>
    </source>
</reference>
<name>A0ABV0YDD1_9TELE</name>
<keyword evidence="2" id="KW-1185">Reference proteome</keyword>
<dbReference type="Proteomes" id="UP001469553">
    <property type="component" value="Unassembled WGS sequence"/>
</dbReference>
<comment type="caution">
    <text evidence="1">The sequence shown here is derived from an EMBL/GenBank/DDBJ whole genome shotgun (WGS) entry which is preliminary data.</text>
</comment>